<dbReference type="Gene3D" id="3.40.50.300">
    <property type="entry name" value="P-loop containing nucleotide triphosphate hydrolases"/>
    <property type="match status" value="1"/>
</dbReference>
<dbReference type="SUPFAM" id="SSF48452">
    <property type="entry name" value="TPR-like"/>
    <property type="match status" value="2"/>
</dbReference>
<sequence length="927" mass="101609">MVRFRLLGSIEADIDGVPVDLGHPRQRAVLAALLVETNQTVRTDQLVDRLWGEDPPLRARETLYTYLSRLRAALAGATEVQLSRRSGGYSLTIENTHAVDLHLFRHLRAQPQPADDERALTSLEEALRLWRGEPLAELDGPWVTELRTALAAERLAAELDHADVALRCGRHQELLPQLYARAEHHPLDERVAGQLLLALYRSGRQADAMERYQQIRVKLSEELGADPSPRLQQLYQQILTADGQLTVPARTVAPVPRHLPAPPRMFVGRASELAALTNVMDSAAEPGTTVVISAIAGAGGIGKTWLALHWAHQNLDRFPDGQLFVDLHGFCPEGEPLSPEAAIRGFLDALGVAPDQIPMDPHAQAARYRSAVAGKRMLIVLDNAVDTDQLTTLLPGAPTCTVVVTSRRHLTGLVARHSAHHLPLDVLSGPEATALLTARLGSDRIAAEPEAAQELLTYCGGFPLALNIIAGRAHIQPLVPLAALAAELRDAGLSALDETDMAASLPTVLSWSYANLTVEQARVFGLLAIAPGPDIDLPAVASLTDLPLPQANRVLRALADASLIEQDMNARWRMHDLIRAYAADTVRNLTSDAQESALRRVVDFYLHTARAGERLIHPHRPAIELDPPVTGSHPHPLNDQAAALTWFSKEHPCLMAAQRLAGERKWYDAVWQIAWALDTFHVRQGYLHDRLAAWRTGLAAAENKGDPAAILRAHRSLGRVCTRAGRHTEALDHMNQALRLAEDTGDLLTEIQTHGALTGAWAQQGDIQQALEHGTSALRLSEAIDHPAGKAVMLNAVGWLHARLGHYEQARTHCEASLALHRVHHNPQGQAATLESLGYVAHRTDQQDLALDYYQQALSLYRSLGHTYNQADALDQLGQVHLALGQHDQTRAVWREAMDLYRQQGRDAETGRVQQQLDELASTPEPV</sequence>
<dbReference type="InterPro" id="IPR036388">
    <property type="entry name" value="WH-like_DNA-bd_sf"/>
</dbReference>
<keyword evidence="3 6" id="KW-0238">DNA-binding</keyword>
<dbReference type="Pfam" id="PF13424">
    <property type="entry name" value="TPR_12"/>
    <property type="match status" value="2"/>
</dbReference>
<dbReference type="InterPro" id="IPR051677">
    <property type="entry name" value="AfsR-DnrI-RedD_regulator"/>
</dbReference>
<dbReference type="RefSeq" id="WP_233733057.1">
    <property type="nucleotide sequence ID" value="NZ_JAJVCN010000004.1"/>
</dbReference>
<dbReference type="Pfam" id="PF00486">
    <property type="entry name" value="Trans_reg_C"/>
    <property type="match status" value="1"/>
</dbReference>
<dbReference type="InterPro" id="IPR005158">
    <property type="entry name" value="BTAD"/>
</dbReference>
<dbReference type="Proteomes" id="UP001521150">
    <property type="component" value="Unassembled WGS sequence"/>
</dbReference>
<evidence type="ECO:0000256" key="4">
    <source>
        <dbReference type="ARBA" id="ARBA00023163"/>
    </source>
</evidence>
<feature type="DNA-binding region" description="OmpR/PhoB-type" evidence="6">
    <location>
        <begin position="1"/>
        <end position="93"/>
    </location>
</feature>
<dbReference type="SMART" id="SM01043">
    <property type="entry name" value="BTAD"/>
    <property type="match status" value="1"/>
</dbReference>
<keyword evidence="2" id="KW-0805">Transcription regulation</keyword>
<dbReference type="InterPro" id="IPR027417">
    <property type="entry name" value="P-loop_NTPase"/>
</dbReference>
<name>A0ABS8ZSX7_9PSEU</name>
<dbReference type="SMART" id="SM00028">
    <property type="entry name" value="TPR"/>
    <property type="match status" value="5"/>
</dbReference>
<dbReference type="Gene3D" id="1.25.40.10">
    <property type="entry name" value="Tetratricopeptide repeat domain"/>
    <property type="match status" value="2"/>
</dbReference>
<dbReference type="PANTHER" id="PTHR35807">
    <property type="entry name" value="TRANSCRIPTIONAL REGULATOR REDD-RELATED"/>
    <property type="match status" value="1"/>
</dbReference>
<dbReference type="CDD" id="cd15831">
    <property type="entry name" value="BTAD"/>
    <property type="match status" value="1"/>
</dbReference>
<feature type="domain" description="OmpR/PhoB-type" evidence="8">
    <location>
        <begin position="1"/>
        <end position="93"/>
    </location>
</feature>
<dbReference type="SUPFAM" id="SSF46894">
    <property type="entry name" value="C-terminal effector domain of the bipartite response regulators"/>
    <property type="match status" value="1"/>
</dbReference>
<evidence type="ECO:0000259" key="8">
    <source>
        <dbReference type="PROSITE" id="PS51755"/>
    </source>
</evidence>
<dbReference type="PRINTS" id="PR00364">
    <property type="entry name" value="DISEASERSIST"/>
</dbReference>
<dbReference type="InterPro" id="IPR019734">
    <property type="entry name" value="TPR_rpt"/>
</dbReference>
<dbReference type="InterPro" id="IPR001867">
    <property type="entry name" value="OmpR/PhoB-type_DNA-bd"/>
</dbReference>
<evidence type="ECO:0000256" key="5">
    <source>
        <dbReference type="PROSITE-ProRule" id="PRU00339"/>
    </source>
</evidence>
<feature type="repeat" description="TPR" evidence="5">
    <location>
        <begin position="711"/>
        <end position="744"/>
    </location>
</feature>
<evidence type="ECO:0000256" key="7">
    <source>
        <dbReference type="SAM" id="MobiDB-lite"/>
    </source>
</evidence>
<keyword evidence="5" id="KW-0802">TPR repeat</keyword>
<comment type="similarity">
    <text evidence="1">Belongs to the AfsR/DnrI/RedD regulatory family.</text>
</comment>
<dbReference type="PROSITE" id="PS51755">
    <property type="entry name" value="OMPR_PHOB"/>
    <property type="match status" value="1"/>
</dbReference>
<protein>
    <submittedName>
        <fullName evidence="9">Tetratricopeptide repeat protein</fullName>
    </submittedName>
</protein>
<evidence type="ECO:0000256" key="6">
    <source>
        <dbReference type="PROSITE-ProRule" id="PRU01091"/>
    </source>
</evidence>
<evidence type="ECO:0000313" key="9">
    <source>
        <dbReference type="EMBL" id="MCE7010814.1"/>
    </source>
</evidence>
<feature type="repeat" description="TPR" evidence="5">
    <location>
        <begin position="831"/>
        <end position="864"/>
    </location>
</feature>
<evidence type="ECO:0000256" key="1">
    <source>
        <dbReference type="ARBA" id="ARBA00005820"/>
    </source>
</evidence>
<organism evidence="9 10">
    <name type="scientific">Kibdelosporangium philippinense</name>
    <dbReference type="NCBI Taxonomy" id="211113"/>
    <lineage>
        <taxon>Bacteria</taxon>
        <taxon>Bacillati</taxon>
        <taxon>Actinomycetota</taxon>
        <taxon>Actinomycetes</taxon>
        <taxon>Pseudonocardiales</taxon>
        <taxon>Pseudonocardiaceae</taxon>
        <taxon>Kibdelosporangium</taxon>
    </lineage>
</organism>
<dbReference type="EMBL" id="JAJVCN010000004">
    <property type="protein sequence ID" value="MCE7010814.1"/>
    <property type="molecule type" value="Genomic_DNA"/>
</dbReference>
<keyword evidence="10" id="KW-1185">Reference proteome</keyword>
<dbReference type="SUPFAM" id="SSF52540">
    <property type="entry name" value="P-loop containing nucleoside triphosphate hydrolases"/>
    <property type="match status" value="1"/>
</dbReference>
<dbReference type="PANTHER" id="PTHR35807:SF1">
    <property type="entry name" value="TRANSCRIPTIONAL REGULATOR REDD"/>
    <property type="match status" value="1"/>
</dbReference>
<proteinExistence type="inferred from homology"/>
<evidence type="ECO:0000256" key="2">
    <source>
        <dbReference type="ARBA" id="ARBA00023015"/>
    </source>
</evidence>
<reference evidence="9 10" key="1">
    <citation type="submission" date="2021-12" db="EMBL/GenBank/DDBJ databases">
        <title>Genome sequence of Kibdelosporangium philippinense ATCC 49844.</title>
        <authorList>
            <person name="Fedorov E.A."/>
            <person name="Omeragic M."/>
            <person name="Shalygina K.F."/>
            <person name="Maclea K.S."/>
        </authorList>
    </citation>
    <scope>NUCLEOTIDE SEQUENCE [LARGE SCALE GENOMIC DNA]</scope>
    <source>
        <strain evidence="9 10">ATCC 49844</strain>
    </source>
</reference>
<dbReference type="InterPro" id="IPR011990">
    <property type="entry name" value="TPR-like_helical_dom_sf"/>
</dbReference>
<keyword evidence="4" id="KW-0804">Transcription</keyword>
<dbReference type="Gene3D" id="1.10.10.10">
    <property type="entry name" value="Winged helix-like DNA-binding domain superfamily/Winged helix DNA-binding domain"/>
    <property type="match status" value="1"/>
</dbReference>
<evidence type="ECO:0000313" key="10">
    <source>
        <dbReference type="Proteomes" id="UP001521150"/>
    </source>
</evidence>
<dbReference type="PROSITE" id="PS50005">
    <property type="entry name" value="TPR"/>
    <property type="match status" value="2"/>
</dbReference>
<comment type="caution">
    <text evidence="9">The sequence shown here is derived from an EMBL/GenBank/DDBJ whole genome shotgun (WGS) entry which is preliminary data.</text>
</comment>
<accession>A0ABS8ZSX7</accession>
<dbReference type="Pfam" id="PF03704">
    <property type="entry name" value="BTAD"/>
    <property type="match status" value="1"/>
</dbReference>
<dbReference type="InterPro" id="IPR016032">
    <property type="entry name" value="Sig_transdc_resp-reg_C-effctor"/>
</dbReference>
<feature type="region of interest" description="Disordered" evidence="7">
    <location>
        <begin position="905"/>
        <end position="927"/>
    </location>
</feature>
<gene>
    <name evidence="9" type="ORF">LWC34_49635</name>
</gene>
<evidence type="ECO:0000256" key="3">
    <source>
        <dbReference type="ARBA" id="ARBA00023125"/>
    </source>
</evidence>
<dbReference type="SMART" id="SM00862">
    <property type="entry name" value="Trans_reg_C"/>
    <property type="match status" value="1"/>
</dbReference>